<dbReference type="Pfam" id="PF18075">
    <property type="entry name" value="FtsX_ECD"/>
    <property type="match status" value="1"/>
</dbReference>
<comment type="caution">
    <text evidence="14">The sequence shown here is derived from an EMBL/GenBank/DDBJ whole genome shotgun (WGS) entry which is preliminary data.</text>
</comment>
<evidence type="ECO:0000256" key="11">
    <source>
        <dbReference type="SAM" id="Phobius"/>
    </source>
</evidence>
<feature type="transmembrane region" description="Helical" evidence="11">
    <location>
        <begin position="214"/>
        <end position="235"/>
    </location>
</feature>
<evidence type="ECO:0000259" key="13">
    <source>
        <dbReference type="Pfam" id="PF18075"/>
    </source>
</evidence>
<dbReference type="GO" id="GO:0005886">
    <property type="term" value="C:plasma membrane"/>
    <property type="evidence" value="ECO:0007669"/>
    <property type="project" value="UniProtKB-SubCell"/>
</dbReference>
<dbReference type="Pfam" id="PF02687">
    <property type="entry name" value="FtsX"/>
    <property type="match status" value="1"/>
</dbReference>
<keyword evidence="5 10" id="KW-0132">Cell division</keyword>
<accession>A0A1F7KA51</accession>
<evidence type="ECO:0000256" key="10">
    <source>
        <dbReference type="PIRNR" id="PIRNR003097"/>
    </source>
</evidence>
<evidence type="ECO:0000256" key="1">
    <source>
        <dbReference type="ARBA" id="ARBA00004651"/>
    </source>
</evidence>
<dbReference type="InterPro" id="IPR003838">
    <property type="entry name" value="ABC3_permease_C"/>
</dbReference>
<dbReference type="InterPro" id="IPR040690">
    <property type="entry name" value="FtsX_ECD"/>
</dbReference>
<evidence type="ECO:0000256" key="3">
    <source>
        <dbReference type="ARBA" id="ARBA00021907"/>
    </source>
</evidence>
<dbReference type="PANTHER" id="PTHR47755:SF1">
    <property type="entry name" value="CELL DIVISION PROTEIN FTSX"/>
    <property type="match status" value="1"/>
</dbReference>
<feature type="transmembrane region" description="Helical" evidence="11">
    <location>
        <begin position="266"/>
        <end position="292"/>
    </location>
</feature>
<dbReference type="AlphaFoldDB" id="A0A1F7KA51"/>
<proteinExistence type="inferred from homology"/>
<dbReference type="Gene3D" id="3.30.70.3040">
    <property type="match status" value="1"/>
</dbReference>
<evidence type="ECO:0000256" key="6">
    <source>
        <dbReference type="ARBA" id="ARBA00022692"/>
    </source>
</evidence>
<keyword evidence="4 10" id="KW-1003">Cell membrane</keyword>
<evidence type="ECO:0000256" key="9">
    <source>
        <dbReference type="ARBA" id="ARBA00023306"/>
    </source>
</evidence>
<feature type="transmembrane region" description="Helical" evidence="11">
    <location>
        <begin position="162"/>
        <end position="187"/>
    </location>
</feature>
<evidence type="ECO:0000313" key="14">
    <source>
        <dbReference type="EMBL" id="OGK64734.1"/>
    </source>
</evidence>
<organism evidence="14 15">
    <name type="scientific">Candidatus Roizmanbacteria bacterium RIFOXYA1_FULL_41_12</name>
    <dbReference type="NCBI Taxonomy" id="1802082"/>
    <lineage>
        <taxon>Bacteria</taxon>
        <taxon>Candidatus Roizmaniibacteriota</taxon>
    </lineage>
</organism>
<evidence type="ECO:0000313" key="15">
    <source>
        <dbReference type="Proteomes" id="UP000178450"/>
    </source>
</evidence>
<evidence type="ECO:0000256" key="7">
    <source>
        <dbReference type="ARBA" id="ARBA00022989"/>
    </source>
</evidence>
<feature type="domain" description="FtsX extracellular" evidence="13">
    <location>
        <begin position="50"/>
        <end position="141"/>
    </location>
</feature>
<dbReference type="PIRSF" id="PIRSF003097">
    <property type="entry name" value="FtsX"/>
    <property type="match status" value="1"/>
</dbReference>
<gene>
    <name evidence="14" type="ORF">A2209_00175</name>
</gene>
<protein>
    <recommendedName>
        <fullName evidence="3 10">Cell division protein FtsX</fullName>
    </recommendedName>
</protein>
<evidence type="ECO:0000256" key="4">
    <source>
        <dbReference type="ARBA" id="ARBA00022475"/>
    </source>
</evidence>
<evidence type="ECO:0000256" key="5">
    <source>
        <dbReference type="ARBA" id="ARBA00022618"/>
    </source>
</evidence>
<evidence type="ECO:0000256" key="8">
    <source>
        <dbReference type="ARBA" id="ARBA00023136"/>
    </source>
</evidence>
<comment type="subcellular location">
    <subcellularLocation>
        <location evidence="1">Cell membrane</location>
        <topology evidence="1">Multi-pass membrane protein</topology>
    </subcellularLocation>
</comment>
<reference evidence="14 15" key="1">
    <citation type="journal article" date="2016" name="Nat. Commun.">
        <title>Thousands of microbial genomes shed light on interconnected biogeochemical processes in an aquifer system.</title>
        <authorList>
            <person name="Anantharaman K."/>
            <person name="Brown C.T."/>
            <person name="Hug L.A."/>
            <person name="Sharon I."/>
            <person name="Castelle C.J."/>
            <person name="Probst A.J."/>
            <person name="Thomas B.C."/>
            <person name="Singh A."/>
            <person name="Wilkins M.J."/>
            <person name="Karaoz U."/>
            <person name="Brodie E.L."/>
            <person name="Williams K.H."/>
            <person name="Hubbard S.S."/>
            <person name="Banfield J.F."/>
        </authorList>
    </citation>
    <scope>NUCLEOTIDE SEQUENCE [LARGE SCALE GENOMIC DNA]</scope>
</reference>
<dbReference type="GO" id="GO:0051301">
    <property type="term" value="P:cell division"/>
    <property type="evidence" value="ECO:0007669"/>
    <property type="project" value="UniProtKB-KW"/>
</dbReference>
<name>A0A1F7KA51_9BACT</name>
<keyword evidence="8 10" id="KW-0472">Membrane</keyword>
<sequence>MSTFSQLRRTPYQTLGVLFAMFFSFFILLLFSFSILLLTRLVNYIETQPQVTVYFLKTTAKSDVFKLREELINTGMVKEANYISQEQALKIYKELNKNEPLLLEMVSKDALPTSLEVFTLKPEYLEQIAQYARKNAGVEEVAYQQDIVDSLIRITDSVKKTALLFLMAQFLIVFFVIFTTITFKIIAKKEEIEIMRLLGATRFFIIKPLLKQNLAINFSAAIGSASVFGGLYFYVGSGLKGFLSGIPTLTLFSTPWFNADIWPLNWPMFLILAAFTLIIGYLLIWFTTLLAASKYIK</sequence>
<dbReference type="Proteomes" id="UP000178450">
    <property type="component" value="Unassembled WGS sequence"/>
</dbReference>
<feature type="transmembrane region" description="Helical" evidence="11">
    <location>
        <begin position="12"/>
        <end position="38"/>
    </location>
</feature>
<feature type="domain" description="ABC3 transporter permease C-terminal" evidence="12">
    <location>
        <begin position="165"/>
        <end position="297"/>
    </location>
</feature>
<evidence type="ECO:0000259" key="12">
    <source>
        <dbReference type="Pfam" id="PF02687"/>
    </source>
</evidence>
<dbReference type="EMBL" id="MGBG01000015">
    <property type="protein sequence ID" value="OGK64734.1"/>
    <property type="molecule type" value="Genomic_DNA"/>
</dbReference>
<dbReference type="InterPro" id="IPR004513">
    <property type="entry name" value="FtsX"/>
</dbReference>
<evidence type="ECO:0000256" key="2">
    <source>
        <dbReference type="ARBA" id="ARBA00007379"/>
    </source>
</evidence>
<keyword evidence="7 11" id="KW-1133">Transmembrane helix</keyword>
<keyword evidence="9 10" id="KW-0131">Cell cycle</keyword>
<comment type="similarity">
    <text evidence="2 10">Belongs to the ABC-4 integral membrane protein family. FtsX subfamily.</text>
</comment>
<dbReference type="PANTHER" id="PTHR47755">
    <property type="entry name" value="CELL DIVISION PROTEIN FTSX"/>
    <property type="match status" value="1"/>
</dbReference>
<keyword evidence="6 11" id="KW-0812">Transmembrane</keyword>